<dbReference type="PANTHER" id="PTHR43162:SF1">
    <property type="entry name" value="PRESTALK A DIFFERENTIATION PROTEIN A"/>
    <property type="match status" value="1"/>
</dbReference>
<dbReference type="Gene3D" id="3.40.50.720">
    <property type="entry name" value="NAD(P)-binding Rossmann-like Domain"/>
    <property type="match status" value="1"/>
</dbReference>
<dbReference type="InterPro" id="IPR036291">
    <property type="entry name" value="NAD(P)-bd_dom_sf"/>
</dbReference>
<dbReference type="InterPro" id="IPR051604">
    <property type="entry name" value="Ergot_Alk_Oxidoreductase"/>
</dbReference>
<dbReference type="EMBL" id="BAABJQ010000020">
    <property type="protein sequence ID" value="GAA5193796.1"/>
    <property type="molecule type" value="Genomic_DNA"/>
</dbReference>
<dbReference type="Gene3D" id="3.90.25.10">
    <property type="entry name" value="UDP-galactose 4-epimerase, domain 1"/>
    <property type="match status" value="1"/>
</dbReference>
<proteinExistence type="predicted"/>
<keyword evidence="2" id="KW-1185">Reference proteome</keyword>
<reference evidence="2" key="1">
    <citation type="journal article" date="2019" name="Int. J. Syst. Evol. Microbiol.">
        <title>The Global Catalogue of Microorganisms (GCM) 10K type strain sequencing project: providing services to taxonomists for standard genome sequencing and annotation.</title>
        <authorList>
            <consortium name="The Broad Institute Genomics Platform"/>
            <consortium name="The Broad Institute Genome Sequencing Center for Infectious Disease"/>
            <person name="Wu L."/>
            <person name="Ma J."/>
        </authorList>
    </citation>
    <scope>NUCLEOTIDE SEQUENCE [LARGE SCALE GENOMIC DNA]</scope>
    <source>
        <strain evidence="2">JCM 18304</strain>
    </source>
</reference>
<gene>
    <name evidence="1" type="ORF">GCM10023322_56590</name>
</gene>
<sequence length="124" mass="13126">MVDPRDVAELAVRVLTSDEHAGRVLTLTGPRMLSVPRQAAVLGEALGRTLTTVEVPLATYRERLLAAGVEPAFVDVAVNGSRLVAAGGNARLSDDVRLVLGRPPRTFAGWARDHRHALDAGSPA</sequence>
<dbReference type="Proteomes" id="UP001501570">
    <property type="component" value="Unassembled WGS sequence"/>
</dbReference>
<dbReference type="RefSeq" id="WP_345634663.1">
    <property type="nucleotide sequence ID" value="NZ_BAABJQ010000020.1"/>
</dbReference>
<dbReference type="SUPFAM" id="SSF51735">
    <property type="entry name" value="NAD(P)-binding Rossmann-fold domains"/>
    <property type="match status" value="1"/>
</dbReference>
<accession>A0ABP9SC75</accession>
<dbReference type="PANTHER" id="PTHR43162">
    <property type="match status" value="1"/>
</dbReference>
<evidence type="ECO:0000313" key="1">
    <source>
        <dbReference type="EMBL" id="GAA5193796.1"/>
    </source>
</evidence>
<organism evidence="1 2">
    <name type="scientific">Rugosimonospora acidiphila</name>
    <dbReference type="NCBI Taxonomy" id="556531"/>
    <lineage>
        <taxon>Bacteria</taxon>
        <taxon>Bacillati</taxon>
        <taxon>Actinomycetota</taxon>
        <taxon>Actinomycetes</taxon>
        <taxon>Micromonosporales</taxon>
        <taxon>Micromonosporaceae</taxon>
        <taxon>Rugosimonospora</taxon>
    </lineage>
</organism>
<evidence type="ECO:0008006" key="3">
    <source>
        <dbReference type="Google" id="ProtNLM"/>
    </source>
</evidence>
<name>A0ABP9SC75_9ACTN</name>
<evidence type="ECO:0000313" key="2">
    <source>
        <dbReference type="Proteomes" id="UP001501570"/>
    </source>
</evidence>
<comment type="caution">
    <text evidence="1">The sequence shown here is derived from an EMBL/GenBank/DDBJ whole genome shotgun (WGS) entry which is preliminary data.</text>
</comment>
<protein>
    <recommendedName>
        <fullName evidence="3">NmrA-like family protein</fullName>
    </recommendedName>
</protein>